<name>A0A1B0TCY7_ENTCL</name>
<accession>A0A1B0TCY7</accession>
<evidence type="ECO:0000256" key="6">
    <source>
        <dbReference type="SAM" id="Phobius"/>
    </source>
</evidence>
<feature type="transmembrane region" description="Helical" evidence="6">
    <location>
        <begin position="82"/>
        <end position="100"/>
    </location>
</feature>
<feature type="transmembrane region" description="Helical" evidence="6">
    <location>
        <begin position="217"/>
        <end position="239"/>
    </location>
</feature>
<feature type="transmembrane region" description="Helical" evidence="6">
    <location>
        <begin position="157"/>
        <end position="173"/>
    </location>
</feature>
<evidence type="ECO:0000256" key="4">
    <source>
        <dbReference type="ARBA" id="ARBA00023136"/>
    </source>
</evidence>
<evidence type="ECO:0000256" key="5">
    <source>
        <dbReference type="SAM" id="MobiDB-lite"/>
    </source>
</evidence>
<evidence type="ECO:0000256" key="2">
    <source>
        <dbReference type="ARBA" id="ARBA00022692"/>
    </source>
</evidence>
<dbReference type="NCBIfam" id="TIGR02783">
    <property type="entry name" value="TrbL_P"/>
    <property type="match status" value="1"/>
</dbReference>
<feature type="compositionally biased region" description="Gly residues" evidence="5">
    <location>
        <begin position="423"/>
        <end position="444"/>
    </location>
</feature>
<protein>
    <submittedName>
        <fullName evidence="8">TrbL like protein</fullName>
    </submittedName>
</protein>
<keyword evidence="7" id="KW-0732">Signal</keyword>
<sequence>MNRLLIRLGVFLAIFLISNAASAAIEPDGVLDEVATRFLNESSAWGVKITEYATWLFWTLVVISMVWTFGMMALRKADIGEFFAEFVKFTITTGFFWWLLVNGPNFAMSIIDSLRTIGAEASGLPRELTPSRPIDIAFDIIAKAAKSYSITSPIDNLSIFITTLAILACMGVVAANVLLVLVSAWVMAYAGIFVLGFGGSRWTSDIAINYFRSVAGIALKLMTMTLLIGIAVSIIDGYHADLQEGAPMRELLVIFVVSMVLVVLIHSIPNVVAGLIPGGGAAAGVGNFSAGAIAGAAVGATAAVASGVATGGAALAAGGAAAAGGAQALMAAVSKAGQNVSSGSDLLSAFSGGGDGGSGGALAAAMGGTSGGGGDAGTGDTPFAQAAGFGGGDGSFSSAASSDASSGRSSSGGASNSTASASSGGGDAGNAPSSGGGSDAKGPAASGGGFLASAAKAGRVAVETGSILAQSAASGITESAQKRIGDTAGGRLAARIMEQGNTAGADEAAFGENSLAGASERDDEIAAFVNKNPRG</sequence>
<dbReference type="RefSeq" id="WP_133983456.1">
    <property type="nucleotide sequence ID" value="NC_021087.1"/>
</dbReference>
<dbReference type="Pfam" id="PF04610">
    <property type="entry name" value="TrbL"/>
    <property type="match status" value="1"/>
</dbReference>
<feature type="transmembrane region" description="Helical" evidence="6">
    <location>
        <begin position="52"/>
        <end position="70"/>
    </location>
</feature>
<proteinExistence type="predicted"/>
<reference evidence="8" key="1">
    <citation type="submission" date="2014-11" db="EMBL/GenBank/DDBJ databases">
        <title>Molecular characterization of pA56, a broad-host range plasmid spreading the blaGIM-1 carbapenemase gene among Gram negatives bacteria.</title>
        <authorList>
            <person name="Hamprecht A.G."/>
            <person name="Nordmann P."/>
            <person name="Seifert H."/>
            <person name="Poirel L."/>
        </authorList>
    </citation>
    <scope>NUCLEOTIDE SEQUENCE</scope>
    <source>
        <strain evidence="8">A56</strain>
        <plasmid evidence="8">pA56</plasmid>
    </source>
</reference>
<evidence type="ECO:0000256" key="1">
    <source>
        <dbReference type="ARBA" id="ARBA00004141"/>
    </source>
</evidence>
<feature type="signal peptide" evidence="7">
    <location>
        <begin position="1"/>
        <end position="23"/>
    </location>
</feature>
<keyword evidence="4 6" id="KW-0472">Membrane</keyword>
<comment type="subcellular location">
    <subcellularLocation>
        <location evidence="1">Membrane</location>
        <topology evidence="1">Multi-pass membrane protein</topology>
    </subcellularLocation>
</comment>
<feature type="compositionally biased region" description="Low complexity" evidence="5">
    <location>
        <begin position="395"/>
        <end position="422"/>
    </location>
</feature>
<feature type="chain" id="PRO_5008517189" evidence="7">
    <location>
        <begin position="24"/>
        <end position="535"/>
    </location>
</feature>
<keyword evidence="2 6" id="KW-0812">Transmembrane</keyword>
<keyword evidence="8" id="KW-0614">Plasmid</keyword>
<dbReference type="GO" id="GO:0016020">
    <property type="term" value="C:membrane"/>
    <property type="evidence" value="ECO:0007669"/>
    <property type="project" value="UniProtKB-SubCell"/>
</dbReference>
<dbReference type="InterPro" id="IPR007688">
    <property type="entry name" value="Conjugal_tfr_TrbL/VirB6"/>
</dbReference>
<evidence type="ECO:0000256" key="7">
    <source>
        <dbReference type="SAM" id="SignalP"/>
    </source>
</evidence>
<feature type="transmembrane region" description="Helical" evidence="6">
    <location>
        <begin position="251"/>
        <end position="268"/>
    </location>
</feature>
<keyword evidence="3 6" id="KW-1133">Transmembrane helix</keyword>
<dbReference type="GO" id="GO:0030255">
    <property type="term" value="P:protein secretion by the type IV secretion system"/>
    <property type="evidence" value="ECO:0007669"/>
    <property type="project" value="InterPro"/>
</dbReference>
<evidence type="ECO:0000256" key="3">
    <source>
        <dbReference type="ARBA" id="ARBA00022989"/>
    </source>
</evidence>
<geneLocation type="plasmid" evidence="8">
    <name>pA56</name>
</geneLocation>
<gene>
    <name evidence="8" type="primary">trbL</name>
</gene>
<dbReference type="AlphaFoldDB" id="A0A1B0TCY7"/>
<feature type="transmembrane region" description="Helical" evidence="6">
    <location>
        <begin position="178"/>
        <end position="197"/>
    </location>
</feature>
<dbReference type="InterPro" id="IPR014150">
    <property type="entry name" value="Conjugal_tfr_TrbL"/>
</dbReference>
<evidence type="ECO:0000313" key="8">
    <source>
        <dbReference type="EMBL" id="ALJ52118.1"/>
    </source>
</evidence>
<feature type="region of interest" description="Disordered" evidence="5">
    <location>
        <begin position="395"/>
        <end position="444"/>
    </location>
</feature>
<dbReference type="EMBL" id="KP099552">
    <property type="protein sequence ID" value="ALJ52118.1"/>
    <property type="molecule type" value="Genomic_DNA"/>
</dbReference>
<organism evidence="8">
    <name type="scientific">Enterobacter cloacae</name>
    <dbReference type="NCBI Taxonomy" id="550"/>
    <lineage>
        <taxon>Bacteria</taxon>
        <taxon>Pseudomonadati</taxon>
        <taxon>Pseudomonadota</taxon>
        <taxon>Gammaproteobacteria</taxon>
        <taxon>Enterobacterales</taxon>
        <taxon>Enterobacteriaceae</taxon>
        <taxon>Enterobacter</taxon>
        <taxon>Enterobacter cloacae complex</taxon>
    </lineage>
</organism>